<comment type="caution">
    <text evidence="3">The sequence shown here is derived from an EMBL/GenBank/DDBJ whole genome shotgun (WGS) entry which is preliminary data.</text>
</comment>
<dbReference type="EMBL" id="JACHMO010000001">
    <property type="protein sequence ID" value="MBB5800627.1"/>
    <property type="molecule type" value="Genomic_DNA"/>
</dbReference>
<keyword evidence="2" id="KW-0812">Transmembrane</keyword>
<sequence length="368" mass="38384">MYQTPPQYSPAMPYESPRPPRRRLPFALPFVLPLVLFAGLFFGGSYVMSPEPDIEMQPGFAFAEIDGRDVVLAPYERHGVRGMFQMITQDMFQVRLAATDPATGEVLWDTQLSDQLIWEASVLAAGQRYAYLATDSGLFVVELADGSVVAEGDDVEGLGGAFVAARTAYAYDPENRRVLAMNATGGVLAIGLDQVVATPVDAPTAAAWAGRLSVERVPAAPPSSTGVEAGMNPGSTERVGLRQAPGGTPGSVLVRVTADGRVTPVGTTVFHGAQLVVDGVTAVGVATGHVLVEHQRSVNDQGIALSLVSLATGQVTATLPVDSRVDRALVGPDGVTAVAVGDVFAAARGDGRVVTLAVGLADFFGSHQ</sequence>
<keyword evidence="2" id="KW-1133">Transmembrane helix</keyword>
<dbReference type="RefSeq" id="WP_184915373.1">
    <property type="nucleotide sequence ID" value="NZ_JACHMO010000001.1"/>
</dbReference>
<dbReference type="AlphaFoldDB" id="A0A7W9HE76"/>
<dbReference type="Proteomes" id="UP000552097">
    <property type="component" value="Unassembled WGS sequence"/>
</dbReference>
<evidence type="ECO:0000313" key="4">
    <source>
        <dbReference type="Proteomes" id="UP000552097"/>
    </source>
</evidence>
<proteinExistence type="predicted"/>
<reference evidence="3 4" key="1">
    <citation type="submission" date="2020-08" db="EMBL/GenBank/DDBJ databases">
        <title>Sequencing the genomes of 1000 actinobacteria strains.</title>
        <authorList>
            <person name="Klenk H.-P."/>
        </authorList>
    </citation>
    <scope>NUCLEOTIDE SEQUENCE [LARGE SCALE GENOMIC DNA]</scope>
    <source>
        <strain evidence="3 4">DSM 45486</strain>
    </source>
</reference>
<keyword evidence="4" id="KW-1185">Reference proteome</keyword>
<protein>
    <submittedName>
        <fullName evidence="3">Uncharacterized protein</fullName>
    </submittedName>
</protein>
<evidence type="ECO:0000256" key="1">
    <source>
        <dbReference type="SAM" id="MobiDB-lite"/>
    </source>
</evidence>
<organism evidence="3 4">
    <name type="scientific">Saccharothrix ecbatanensis</name>
    <dbReference type="NCBI Taxonomy" id="1105145"/>
    <lineage>
        <taxon>Bacteria</taxon>
        <taxon>Bacillati</taxon>
        <taxon>Actinomycetota</taxon>
        <taxon>Actinomycetes</taxon>
        <taxon>Pseudonocardiales</taxon>
        <taxon>Pseudonocardiaceae</taxon>
        <taxon>Saccharothrix</taxon>
    </lineage>
</organism>
<dbReference type="SUPFAM" id="SSF50969">
    <property type="entry name" value="YVTN repeat-like/Quinoprotein amine dehydrogenase"/>
    <property type="match status" value="1"/>
</dbReference>
<dbReference type="NCBIfam" id="NF041516">
    <property type="entry name" value="PA2928_fam"/>
    <property type="match status" value="1"/>
</dbReference>
<feature type="region of interest" description="Disordered" evidence="1">
    <location>
        <begin position="219"/>
        <end position="246"/>
    </location>
</feature>
<keyword evidence="2" id="KW-0472">Membrane</keyword>
<accession>A0A7W9HE76</accession>
<dbReference type="InterPro" id="IPR048161">
    <property type="entry name" value="PA2928-like"/>
</dbReference>
<name>A0A7W9HE76_9PSEU</name>
<gene>
    <name evidence="3" type="ORF">F4560_000395</name>
</gene>
<evidence type="ECO:0000313" key="3">
    <source>
        <dbReference type="EMBL" id="MBB5800627.1"/>
    </source>
</evidence>
<dbReference type="InterPro" id="IPR011044">
    <property type="entry name" value="Quino_amine_DH_bsu"/>
</dbReference>
<evidence type="ECO:0000256" key="2">
    <source>
        <dbReference type="SAM" id="Phobius"/>
    </source>
</evidence>
<feature type="transmembrane region" description="Helical" evidence="2">
    <location>
        <begin position="26"/>
        <end position="48"/>
    </location>
</feature>